<dbReference type="GO" id="GO:0005524">
    <property type="term" value="F:ATP binding"/>
    <property type="evidence" value="ECO:0007669"/>
    <property type="project" value="InterPro"/>
</dbReference>
<organism evidence="2 3">
    <name type="scientific">Caballeronia calidae</name>
    <dbReference type="NCBI Taxonomy" id="1777139"/>
    <lineage>
        <taxon>Bacteria</taxon>
        <taxon>Pseudomonadati</taxon>
        <taxon>Pseudomonadota</taxon>
        <taxon>Betaproteobacteria</taxon>
        <taxon>Burkholderiales</taxon>
        <taxon>Burkholderiaceae</taxon>
        <taxon>Caballeronia</taxon>
    </lineage>
</organism>
<dbReference type="OrthoDB" id="5782056at2"/>
<keyword evidence="2" id="KW-0418">Kinase</keyword>
<dbReference type="SUPFAM" id="SSF56112">
    <property type="entry name" value="Protein kinase-like (PK-like)"/>
    <property type="match status" value="1"/>
</dbReference>
<feature type="domain" description="Protein kinase" evidence="1">
    <location>
        <begin position="12"/>
        <end position="334"/>
    </location>
</feature>
<name>A0A158DAY9_9BURK</name>
<sequence length="649" mass="70569">MSVAFDELGNQLQLGKKLGEGGEGAVFDTTHNGENVAAKIYAHALPPERQAKLRAMAQVGDTYLKEIAAWPISVLLTKRPGPVAGFTMPKFSGYHAVHELYGVGSRRQTFPKADFAFLVGTARNIAAAFDAIHAHGHAIGDVNENNIIVSRQGTVKLLDCDSFHVNTSAASFPCTVGVPHYTPPELQGLGSFHGVTRTANHDNFGLAVLVFQLLFMARHPFSGIPKTTGDLPLERSIKEFRFAYGADRLTRLIDMPPKALGLDYLPAGFGDLFWRAFTETGVKHGRPKAKEWVAALDGLLRSLRSCSAEPRHKFPGQLHTCIWCERDKQGTPYFTPASATGPTINFQAASANIAALWSQIQALSAVPQMPAFAAPSLALSGRPAPASTGLSVTKMRLMYAGICFVAFLLSIGEPKLWWLWLTVGGFATHAVKAESPVELNTRKSAVAVAQRGYDAALSEYDRVRGEHPVSDAFRNLGQIKAQLDDLPQVLALEMKQLQATLVARQMHDFLDRHFIHDAKISGVGAQRKQTLASFGIETAADITSSAIGAVPGFGEGLTNNLLSWKRSIERKFVPSANITPSPQDVNSVNARVASMRAKLEQQLRDGATYLQTVRNEFMLRQNKAKGALEAAHHHLAQAQADFAVMQRKP</sequence>
<dbReference type="AlphaFoldDB" id="A0A158DAY9"/>
<dbReference type="Proteomes" id="UP000071859">
    <property type="component" value="Unassembled WGS sequence"/>
</dbReference>
<keyword evidence="3" id="KW-1185">Reference proteome</keyword>
<dbReference type="InterPro" id="IPR000719">
    <property type="entry name" value="Prot_kinase_dom"/>
</dbReference>
<gene>
    <name evidence="2" type="ORF">AWB78_04931</name>
</gene>
<reference evidence="2" key="1">
    <citation type="submission" date="2016-01" db="EMBL/GenBank/DDBJ databases">
        <authorList>
            <person name="Peeters C."/>
        </authorList>
    </citation>
    <scope>NUCLEOTIDE SEQUENCE</scope>
    <source>
        <strain evidence="2">LMG 29321</strain>
    </source>
</reference>
<protein>
    <submittedName>
        <fullName evidence="2">Protein kinase domain protein</fullName>
    </submittedName>
</protein>
<keyword evidence="2" id="KW-0808">Transferase</keyword>
<evidence type="ECO:0000259" key="1">
    <source>
        <dbReference type="PROSITE" id="PS50011"/>
    </source>
</evidence>
<proteinExistence type="predicted"/>
<comment type="caution">
    <text evidence="2">The sequence shown here is derived from an EMBL/GenBank/DDBJ whole genome shotgun (WGS) entry which is preliminary data.</text>
</comment>
<dbReference type="Gene3D" id="1.10.510.10">
    <property type="entry name" value="Transferase(Phosphotransferase) domain 1"/>
    <property type="match status" value="1"/>
</dbReference>
<dbReference type="PROSITE" id="PS50011">
    <property type="entry name" value="PROTEIN_KINASE_DOM"/>
    <property type="match status" value="1"/>
</dbReference>
<dbReference type="InterPro" id="IPR011009">
    <property type="entry name" value="Kinase-like_dom_sf"/>
</dbReference>
<dbReference type="RefSeq" id="WP_062608524.1">
    <property type="nucleotide sequence ID" value="NZ_FCOX02000029.1"/>
</dbReference>
<accession>A0A158DAY9</accession>
<dbReference type="GO" id="GO:0004672">
    <property type="term" value="F:protein kinase activity"/>
    <property type="evidence" value="ECO:0007669"/>
    <property type="project" value="InterPro"/>
</dbReference>
<evidence type="ECO:0000313" key="2">
    <source>
        <dbReference type="EMBL" id="SAK91530.1"/>
    </source>
</evidence>
<dbReference type="EMBL" id="FCOX02000029">
    <property type="protein sequence ID" value="SAK91530.1"/>
    <property type="molecule type" value="Genomic_DNA"/>
</dbReference>
<evidence type="ECO:0000313" key="3">
    <source>
        <dbReference type="Proteomes" id="UP000071859"/>
    </source>
</evidence>